<sequence>MDVFLLKLDFVLILIEIFLFLTIVYYSSHSILSVYRGGGNKLNEIETSIFITSLLVLIFHTITSYLSSKISGLDTDTDTITIRIYFYSFLVLAETLWFLSVISIHRVSNCHITKISRLCLYLSPLLILTQSLRGVERVFYDTNELLYWYKFVVTFSNISTVTLLSLYPLYKIIGLIEFNEA</sequence>
<keyword evidence="1" id="KW-1133">Transmembrane helix</keyword>
<dbReference type="Proteomes" id="UP001203423">
    <property type="component" value="Unassembled WGS sequence"/>
</dbReference>
<feature type="transmembrane region" description="Helical" evidence="1">
    <location>
        <begin position="147"/>
        <end position="170"/>
    </location>
</feature>
<dbReference type="RefSeq" id="WP_248939411.1">
    <property type="nucleotide sequence ID" value="NZ_JAKIKS010000018.1"/>
</dbReference>
<organism evidence="2 3">
    <name type="scientific">Shewanella surugensis</name>
    <dbReference type="NCBI Taxonomy" id="212020"/>
    <lineage>
        <taxon>Bacteria</taxon>
        <taxon>Pseudomonadati</taxon>
        <taxon>Pseudomonadota</taxon>
        <taxon>Gammaproteobacteria</taxon>
        <taxon>Alteromonadales</taxon>
        <taxon>Shewanellaceae</taxon>
        <taxon>Shewanella</taxon>
    </lineage>
</organism>
<name>A0ABT0L8U7_9GAMM</name>
<keyword evidence="1" id="KW-0472">Membrane</keyword>
<evidence type="ECO:0000313" key="2">
    <source>
        <dbReference type="EMBL" id="MCL1124127.1"/>
    </source>
</evidence>
<accession>A0ABT0L8U7</accession>
<feature type="transmembrane region" description="Helical" evidence="1">
    <location>
        <begin position="6"/>
        <end position="26"/>
    </location>
</feature>
<reference evidence="2 3" key="1">
    <citation type="submission" date="2022-01" db="EMBL/GenBank/DDBJ databases">
        <title>Whole genome-based taxonomy of the Shewanellaceae.</title>
        <authorList>
            <person name="Martin-Rodriguez A.J."/>
        </authorList>
    </citation>
    <scope>NUCLEOTIDE SEQUENCE [LARGE SCALE GENOMIC DNA]</scope>
    <source>
        <strain evidence="2 3">DSM 17177</strain>
    </source>
</reference>
<evidence type="ECO:0000313" key="3">
    <source>
        <dbReference type="Proteomes" id="UP001203423"/>
    </source>
</evidence>
<dbReference type="EMBL" id="JAKIKS010000018">
    <property type="protein sequence ID" value="MCL1124127.1"/>
    <property type="molecule type" value="Genomic_DNA"/>
</dbReference>
<keyword evidence="3" id="KW-1185">Reference proteome</keyword>
<feature type="transmembrane region" description="Helical" evidence="1">
    <location>
        <begin position="86"/>
        <end position="106"/>
    </location>
</feature>
<gene>
    <name evidence="2" type="ORF">L2764_06470</name>
</gene>
<proteinExistence type="predicted"/>
<feature type="transmembrane region" description="Helical" evidence="1">
    <location>
        <begin position="47"/>
        <end position="66"/>
    </location>
</feature>
<comment type="caution">
    <text evidence="2">The sequence shown here is derived from an EMBL/GenBank/DDBJ whole genome shotgun (WGS) entry which is preliminary data.</text>
</comment>
<protein>
    <submittedName>
        <fullName evidence="2">Uncharacterized protein</fullName>
    </submittedName>
</protein>
<keyword evidence="1" id="KW-0812">Transmembrane</keyword>
<evidence type="ECO:0000256" key="1">
    <source>
        <dbReference type="SAM" id="Phobius"/>
    </source>
</evidence>